<dbReference type="GO" id="GO:0046872">
    <property type="term" value="F:metal ion binding"/>
    <property type="evidence" value="ECO:0007669"/>
    <property type="project" value="UniProtKB-KW"/>
</dbReference>
<name>A0A381X024_9ZZZZ</name>
<dbReference type="PANTHER" id="PTHR43048:SF3">
    <property type="entry name" value="METHYLMALONYL-COA EPIMERASE, MITOCHONDRIAL"/>
    <property type="match status" value="1"/>
</dbReference>
<keyword evidence="1" id="KW-0479">Metal-binding</keyword>
<dbReference type="EMBL" id="UINC01013282">
    <property type="protein sequence ID" value="SVA57507.1"/>
    <property type="molecule type" value="Genomic_DNA"/>
</dbReference>
<reference evidence="3" key="1">
    <citation type="submission" date="2018-05" db="EMBL/GenBank/DDBJ databases">
        <authorList>
            <person name="Lanie J.A."/>
            <person name="Ng W.-L."/>
            <person name="Kazmierczak K.M."/>
            <person name="Andrzejewski T.M."/>
            <person name="Davidsen T.M."/>
            <person name="Wayne K.J."/>
            <person name="Tettelin H."/>
            <person name="Glass J.I."/>
            <person name="Rusch D."/>
            <person name="Podicherti R."/>
            <person name="Tsui H.-C.T."/>
            <person name="Winkler M.E."/>
        </authorList>
    </citation>
    <scope>NUCLEOTIDE SEQUENCE</scope>
</reference>
<dbReference type="Pfam" id="PF00903">
    <property type="entry name" value="Glyoxalase"/>
    <property type="match status" value="1"/>
</dbReference>
<dbReference type="CDD" id="cd06587">
    <property type="entry name" value="VOC"/>
    <property type="match status" value="1"/>
</dbReference>
<organism evidence="3">
    <name type="scientific">marine metagenome</name>
    <dbReference type="NCBI Taxonomy" id="408172"/>
    <lineage>
        <taxon>unclassified sequences</taxon>
        <taxon>metagenomes</taxon>
        <taxon>ecological metagenomes</taxon>
    </lineage>
</organism>
<evidence type="ECO:0000259" key="2">
    <source>
        <dbReference type="PROSITE" id="PS51819"/>
    </source>
</evidence>
<dbReference type="InterPro" id="IPR029068">
    <property type="entry name" value="Glyas_Bleomycin-R_OHBP_Dase"/>
</dbReference>
<dbReference type="GO" id="GO:0004493">
    <property type="term" value="F:methylmalonyl-CoA epimerase activity"/>
    <property type="evidence" value="ECO:0007669"/>
    <property type="project" value="TreeGrafter"/>
</dbReference>
<sequence>MLSQKHFKLFGWLGPVIVGFFMAPNFGEAQNVFTHVHLRVPDTTEAGNWYHAVFGGELSEIGPGAAIRYHNGFVGTMDNEGGALPSTGGVFNHIGIGVADVRATVETARKMGATIEEEPRQGVTAQTIAFIVDPWGIRFELLEDPQYPGINHVHMMTTEPDEMRDWFLDVFGGQDIPERGRGNFHTILYGNVWVHITRSEEPTAPSRYRTADHIGFRVASLDEFTVLLEASGYEAYLRRPNPPGSDLIFLEGAGGIHVEIAEAR</sequence>
<feature type="domain" description="VOC" evidence="2">
    <location>
        <begin position="149"/>
        <end position="263"/>
    </location>
</feature>
<dbReference type="PROSITE" id="PS51819">
    <property type="entry name" value="VOC"/>
    <property type="match status" value="2"/>
</dbReference>
<dbReference type="SUPFAM" id="SSF54593">
    <property type="entry name" value="Glyoxalase/Bleomycin resistance protein/Dihydroxybiphenyl dioxygenase"/>
    <property type="match status" value="2"/>
</dbReference>
<dbReference type="InterPro" id="IPR004360">
    <property type="entry name" value="Glyas_Fos-R_dOase_dom"/>
</dbReference>
<dbReference type="InterPro" id="IPR051785">
    <property type="entry name" value="MMCE/EMCE_epimerase"/>
</dbReference>
<proteinExistence type="predicted"/>
<gene>
    <name evidence="3" type="ORF">METZ01_LOCUS110361</name>
</gene>
<evidence type="ECO:0000256" key="1">
    <source>
        <dbReference type="ARBA" id="ARBA00022723"/>
    </source>
</evidence>
<feature type="domain" description="VOC" evidence="2">
    <location>
        <begin position="32"/>
        <end position="144"/>
    </location>
</feature>
<dbReference type="PANTHER" id="PTHR43048">
    <property type="entry name" value="METHYLMALONYL-COA EPIMERASE"/>
    <property type="match status" value="1"/>
</dbReference>
<accession>A0A381X024</accession>
<protein>
    <recommendedName>
        <fullName evidence="2">VOC domain-containing protein</fullName>
    </recommendedName>
</protein>
<dbReference type="InterPro" id="IPR037523">
    <property type="entry name" value="VOC_core"/>
</dbReference>
<dbReference type="AlphaFoldDB" id="A0A381X024"/>
<dbReference type="Gene3D" id="3.10.180.10">
    <property type="entry name" value="2,3-Dihydroxybiphenyl 1,2-Dioxygenase, domain 1"/>
    <property type="match status" value="2"/>
</dbReference>
<dbReference type="GO" id="GO:0046491">
    <property type="term" value="P:L-methylmalonyl-CoA metabolic process"/>
    <property type="evidence" value="ECO:0007669"/>
    <property type="project" value="TreeGrafter"/>
</dbReference>
<evidence type="ECO:0000313" key="3">
    <source>
        <dbReference type="EMBL" id="SVA57507.1"/>
    </source>
</evidence>